<proteinExistence type="predicted"/>
<protein>
    <submittedName>
        <fullName evidence="1">Uncharacterized protein</fullName>
    </submittedName>
</protein>
<accession>A0A224YAU4</accession>
<reference evidence="1" key="1">
    <citation type="journal article" date="2017" name="Parasit. Vectors">
        <title>Sialotranscriptomics of Rhipicephalus zambeziensis reveals intricate expression profiles of secretory proteins and suggests tight temporal transcriptional regulation during blood-feeding.</title>
        <authorList>
            <person name="de Castro M.H."/>
            <person name="de Klerk D."/>
            <person name="Pienaar R."/>
            <person name="Rees D.J.G."/>
            <person name="Mans B.J."/>
        </authorList>
    </citation>
    <scope>NUCLEOTIDE SEQUENCE</scope>
    <source>
        <tissue evidence="1">Salivary glands</tissue>
    </source>
</reference>
<evidence type="ECO:0000313" key="1">
    <source>
        <dbReference type="EMBL" id="MAA14015.1"/>
    </source>
</evidence>
<sequence length="91" mass="10592">MALDKYLRRRFAKHALIAAMLPSDLIEPWIFWGKRMPLMCGIEHENIDMSEKTSPEKALVMYLCLYYMKDLTYPAVYGQLLGFVQSFINPG</sequence>
<organism evidence="1">
    <name type="scientific">Rhipicephalus zambeziensis</name>
    <dbReference type="NCBI Taxonomy" id="60191"/>
    <lineage>
        <taxon>Eukaryota</taxon>
        <taxon>Metazoa</taxon>
        <taxon>Ecdysozoa</taxon>
        <taxon>Arthropoda</taxon>
        <taxon>Chelicerata</taxon>
        <taxon>Arachnida</taxon>
        <taxon>Acari</taxon>
        <taxon>Parasitiformes</taxon>
        <taxon>Ixodida</taxon>
        <taxon>Ixodoidea</taxon>
        <taxon>Ixodidae</taxon>
        <taxon>Rhipicephalinae</taxon>
        <taxon>Rhipicephalus</taxon>
        <taxon>Rhipicephalus</taxon>
    </lineage>
</organism>
<dbReference type="AlphaFoldDB" id="A0A224YAU4"/>
<dbReference type="EMBL" id="GFPF01002869">
    <property type="protein sequence ID" value="MAA14015.1"/>
    <property type="molecule type" value="Transcribed_RNA"/>
</dbReference>
<name>A0A224YAU4_9ACAR</name>